<dbReference type="Proteomes" id="UP000037953">
    <property type="component" value="Unassembled WGS sequence"/>
</dbReference>
<dbReference type="AlphaFoldDB" id="A0A0N0ZU02"/>
<evidence type="ECO:0000313" key="3">
    <source>
        <dbReference type="Proteomes" id="UP000037953"/>
    </source>
</evidence>
<dbReference type="OrthoDB" id="1263298at2"/>
<feature type="transmembrane region" description="Helical" evidence="1">
    <location>
        <begin position="32"/>
        <end position="49"/>
    </location>
</feature>
<reference evidence="3" key="2">
    <citation type="submission" date="2015-09" db="EMBL/GenBank/DDBJ databases">
        <title>Draft genome sequence of a multidrug-resistant Chryseobacterium indologenes isolate from Malaysia.</title>
        <authorList>
            <person name="Yu C.Y."/>
            <person name="Ang G.Y."/>
            <person name="Chan K.-G."/>
        </authorList>
    </citation>
    <scope>NUCLEOTIDE SEQUENCE [LARGE SCALE GENOMIC DNA]</scope>
    <source>
        <strain evidence="3">CI_885</strain>
    </source>
</reference>
<name>A0A0N0ZU02_CHRID</name>
<organism evidence="2 3">
    <name type="scientific">Chryseobacterium indologenes</name>
    <name type="common">Flavobacterium indologenes</name>
    <dbReference type="NCBI Taxonomy" id="253"/>
    <lineage>
        <taxon>Bacteria</taxon>
        <taxon>Pseudomonadati</taxon>
        <taxon>Bacteroidota</taxon>
        <taxon>Flavobacteriia</taxon>
        <taxon>Flavobacteriales</taxon>
        <taxon>Weeksellaceae</taxon>
        <taxon>Chryseobacterium group</taxon>
        <taxon>Chryseobacterium</taxon>
    </lineage>
</organism>
<keyword evidence="1" id="KW-1133">Transmembrane helix</keyword>
<feature type="transmembrane region" description="Helical" evidence="1">
    <location>
        <begin position="61"/>
        <end position="83"/>
    </location>
</feature>
<feature type="transmembrane region" description="Helical" evidence="1">
    <location>
        <begin position="95"/>
        <end position="113"/>
    </location>
</feature>
<keyword evidence="1" id="KW-0812">Transmembrane</keyword>
<protein>
    <submittedName>
        <fullName evidence="2">Uncharacterized protein</fullName>
    </submittedName>
</protein>
<gene>
    <name evidence="2" type="ORF">AOB46_13180</name>
</gene>
<evidence type="ECO:0000313" key="2">
    <source>
        <dbReference type="EMBL" id="KPE50738.1"/>
    </source>
</evidence>
<dbReference type="RefSeq" id="WP_062700077.1">
    <property type="nucleotide sequence ID" value="NZ_LJOD01000008.1"/>
</dbReference>
<dbReference type="EMBL" id="LJOD01000008">
    <property type="protein sequence ID" value="KPE50738.1"/>
    <property type="molecule type" value="Genomic_DNA"/>
</dbReference>
<comment type="caution">
    <text evidence="2">The sequence shown here is derived from an EMBL/GenBank/DDBJ whole genome shotgun (WGS) entry which is preliminary data.</text>
</comment>
<accession>A0A0N0ZU02</accession>
<dbReference type="PATRIC" id="fig|253.9.peg.4506"/>
<reference evidence="2 3" key="1">
    <citation type="journal article" date="2015" name="Genom Data">
        <title>Draft genome sequence of a multidrug-resistant Chryseobacterium indologenes isolate from Malaysia.</title>
        <authorList>
            <person name="Yu C.Y."/>
            <person name="Ang G.Y."/>
            <person name="Cheng H.J."/>
            <person name="Cheong Y.M."/>
            <person name="Yin W.F."/>
            <person name="Chan K.G."/>
        </authorList>
    </citation>
    <scope>NUCLEOTIDE SEQUENCE [LARGE SCALE GENOMIC DNA]</scope>
    <source>
        <strain evidence="2 3">CI_885</strain>
    </source>
</reference>
<keyword evidence="1" id="KW-0472">Membrane</keyword>
<proteinExistence type="predicted"/>
<sequence length="114" mass="12882">MNPELKELFELKDEKEETGVPKTPEQNVVKHVLIRLSVLIAGTVGFGIAMHDEYGLGAVGYLLFMMAFHALWAIIMFIEALVLQSNKKLILRNTNFVLIAGLLFMYGLILGWFK</sequence>
<evidence type="ECO:0000256" key="1">
    <source>
        <dbReference type="SAM" id="Phobius"/>
    </source>
</evidence>